<dbReference type="NCBIfam" id="TIGR00730">
    <property type="entry name" value="Rossman fold protein, TIGR00730 family"/>
    <property type="match status" value="1"/>
</dbReference>
<sequence length="181" mass="19455">MVENVAVFCASANGVDPVYRQSAEILGRLLARHGIGVVYGGARVGLMCAVAEASLAAGGRVVGVIPDVLVDLEVAHHGITELHITDTMHTRKALIGQRADAFIALPGGFGTFEELFEVLAWHSLRLHQKPIVLVNINGFYDKLLDFLDHCIAEGLLKPKNREALLVANTVEDALRLLAITA</sequence>
<dbReference type="Gene3D" id="3.40.50.450">
    <property type="match status" value="1"/>
</dbReference>
<evidence type="ECO:0000313" key="5">
    <source>
        <dbReference type="Proteomes" id="UP000648801"/>
    </source>
</evidence>
<comment type="similarity">
    <text evidence="2 3">Belongs to the LOG family.</text>
</comment>
<dbReference type="EC" id="3.2.2.n1" evidence="3"/>
<comment type="caution">
    <text evidence="4">The sequence shown here is derived from an EMBL/GenBank/DDBJ whole genome shotgun (WGS) entry which is preliminary data.</text>
</comment>
<dbReference type="GO" id="GO:0009691">
    <property type="term" value="P:cytokinin biosynthetic process"/>
    <property type="evidence" value="ECO:0007669"/>
    <property type="project" value="UniProtKB-UniRule"/>
</dbReference>
<dbReference type="EMBL" id="BMJB01000001">
    <property type="protein sequence ID" value="GGA67109.1"/>
    <property type="molecule type" value="Genomic_DNA"/>
</dbReference>
<evidence type="ECO:0000256" key="2">
    <source>
        <dbReference type="ARBA" id="ARBA00006763"/>
    </source>
</evidence>
<dbReference type="SUPFAM" id="SSF102405">
    <property type="entry name" value="MCP/YpsA-like"/>
    <property type="match status" value="1"/>
</dbReference>
<dbReference type="PANTHER" id="PTHR31223:SF70">
    <property type="entry name" value="LOG FAMILY PROTEIN YJL055W"/>
    <property type="match status" value="1"/>
</dbReference>
<keyword evidence="5" id="KW-1185">Reference proteome</keyword>
<proteinExistence type="inferred from homology"/>
<keyword evidence="3" id="KW-0378">Hydrolase</keyword>
<dbReference type="GO" id="GO:0005829">
    <property type="term" value="C:cytosol"/>
    <property type="evidence" value="ECO:0007669"/>
    <property type="project" value="TreeGrafter"/>
</dbReference>
<evidence type="ECO:0000256" key="3">
    <source>
        <dbReference type="RuleBase" id="RU363015"/>
    </source>
</evidence>
<dbReference type="AlphaFoldDB" id="A0A916W533"/>
<dbReference type="Pfam" id="PF03641">
    <property type="entry name" value="Lysine_decarbox"/>
    <property type="match status" value="1"/>
</dbReference>
<reference evidence="4" key="2">
    <citation type="submission" date="2020-09" db="EMBL/GenBank/DDBJ databases">
        <authorList>
            <person name="Sun Q."/>
            <person name="Zhou Y."/>
        </authorList>
    </citation>
    <scope>NUCLEOTIDE SEQUENCE</scope>
    <source>
        <strain evidence="4">CGMCC 1.15447</strain>
    </source>
</reference>
<dbReference type="GO" id="GO:0008714">
    <property type="term" value="F:AMP nucleosidase activity"/>
    <property type="evidence" value="ECO:0007669"/>
    <property type="project" value="UniProtKB-EC"/>
</dbReference>
<keyword evidence="3" id="KW-0203">Cytokinin biosynthesis</keyword>
<dbReference type="Proteomes" id="UP000648801">
    <property type="component" value="Unassembled WGS sequence"/>
</dbReference>
<reference evidence="4" key="1">
    <citation type="journal article" date="2014" name="Int. J. Syst. Evol. Microbiol.">
        <title>Complete genome sequence of Corynebacterium casei LMG S-19264T (=DSM 44701T), isolated from a smear-ripened cheese.</title>
        <authorList>
            <consortium name="US DOE Joint Genome Institute (JGI-PGF)"/>
            <person name="Walter F."/>
            <person name="Albersmeier A."/>
            <person name="Kalinowski J."/>
            <person name="Ruckert C."/>
        </authorList>
    </citation>
    <scope>NUCLEOTIDE SEQUENCE</scope>
    <source>
        <strain evidence="4">CGMCC 1.15447</strain>
    </source>
</reference>
<dbReference type="RefSeq" id="WP_188759010.1">
    <property type="nucleotide sequence ID" value="NZ_BMJB01000001.1"/>
</dbReference>
<dbReference type="InterPro" id="IPR031100">
    <property type="entry name" value="LOG_fam"/>
</dbReference>
<dbReference type="InterPro" id="IPR005269">
    <property type="entry name" value="LOG"/>
</dbReference>
<comment type="catalytic activity">
    <reaction evidence="1">
        <text>AMP + H2O = D-ribose 5-phosphate + adenine</text>
        <dbReference type="Rhea" id="RHEA:20129"/>
        <dbReference type="ChEBI" id="CHEBI:15377"/>
        <dbReference type="ChEBI" id="CHEBI:16708"/>
        <dbReference type="ChEBI" id="CHEBI:78346"/>
        <dbReference type="ChEBI" id="CHEBI:456215"/>
        <dbReference type="EC" id="3.2.2.4"/>
    </reaction>
</comment>
<evidence type="ECO:0000313" key="4">
    <source>
        <dbReference type="EMBL" id="GGA67109.1"/>
    </source>
</evidence>
<organism evidence="4 5">
    <name type="scientific">Edaphobacter acidisoli</name>
    <dbReference type="NCBI Taxonomy" id="2040573"/>
    <lineage>
        <taxon>Bacteria</taxon>
        <taxon>Pseudomonadati</taxon>
        <taxon>Acidobacteriota</taxon>
        <taxon>Terriglobia</taxon>
        <taxon>Terriglobales</taxon>
        <taxon>Acidobacteriaceae</taxon>
        <taxon>Edaphobacter</taxon>
    </lineage>
</organism>
<accession>A0A916W533</accession>
<dbReference type="PANTHER" id="PTHR31223">
    <property type="entry name" value="LOG FAMILY PROTEIN YJL055W"/>
    <property type="match status" value="1"/>
</dbReference>
<gene>
    <name evidence="4" type="ORF">GCM10011507_18290</name>
</gene>
<name>A0A916W533_9BACT</name>
<protein>
    <recommendedName>
        <fullName evidence="3">Cytokinin riboside 5'-monophosphate phosphoribohydrolase</fullName>
        <ecNumber evidence="3">3.2.2.n1</ecNumber>
    </recommendedName>
</protein>
<evidence type="ECO:0000256" key="1">
    <source>
        <dbReference type="ARBA" id="ARBA00000274"/>
    </source>
</evidence>